<dbReference type="PANTHER" id="PTHR43464:SF19">
    <property type="entry name" value="UBIQUINONE BIOSYNTHESIS O-METHYLTRANSFERASE, MITOCHONDRIAL"/>
    <property type="match status" value="1"/>
</dbReference>
<dbReference type="STRING" id="285676.GA0070561_1902"/>
<dbReference type="GO" id="GO:0032259">
    <property type="term" value="P:methylation"/>
    <property type="evidence" value="ECO:0007669"/>
    <property type="project" value="UniProtKB-KW"/>
</dbReference>
<evidence type="ECO:0000313" key="7">
    <source>
        <dbReference type="Proteomes" id="UP000198864"/>
    </source>
</evidence>
<keyword evidence="2 6" id="KW-0808">Transferase</keyword>
<reference evidence="6 7" key="1">
    <citation type="submission" date="2016-06" db="EMBL/GenBank/DDBJ databases">
        <authorList>
            <person name="Kjaerup R.B."/>
            <person name="Dalgaard T.S."/>
            <person name="Juul-Madsen H.R."/>
        </authorList>
    </citation>
    <scope>NUCLEOTIDE SEQUENCE [LARGE SCALE GENOMIC DNA]</scope>
    <source>
        <strain evidence="6 7">DSM 44871</strain>
    </source>
</reference>
<dbReference type="SUPFAM" id="SSF53335">
    <property type="entry name" value="S-adenosyl-L-methionine-dependent methyltransferases"/>
    <property type="match status" value="1"/>
</dbReference>
<evidence type="ECO:0000256" key="3">
    <source>
        <dbReference type="ARBA" id="ARBA00022691"/>
    </source>
</evidence>
<keyword evidence="3" id="KW-0949">S-adenosyl-L-methionine</keyword>
<evidence type="ECO:0000256" key="4">
    <source>
        <dbReference type="SAM" id="MobiDB-lite"/>
    </source>
</evidence>
<evidence type="ECO:0000259" key="5">
    <source>
        <dbReference type="Pfam" id="PF13649"/>
    </source>
</evidence>
<evidence type="ECO:0000313" key="6">
    <source>
        <dbReference type="EMBL" id="SCE82069.1"/>
    </source>
</evidence>
<sequence>MRSTLSSRDPGSSSTGTTPAANEPIRATPAHRQRWAVQTMAVAPDDEVLEIGCGRGAAVSLVADQLTTGRIVAIDRAATMVRLATERNLSHIDAGRAEIRRAGFESADLPTCHFTKIFAVNVSLFWLGDAAQQIARMRSLLAPGGRLYVFGERPTEAHATANLTATEALLETHGFATTTSSATRGRGRVLTCVTGTPIR</sequence>
<name>A0A1C4VEC2_9ACTN</name>
<dbReference type="Proteomes" id="UP000198864">
    <property type="component" value="Unassembled WGS sequence"/>
</dbReference>
<evidence type="ECO:0000256" key="2">
    <source>
        <dbReference type="ARBA" id="ARBA00022679"/>
    </source>
</evidence>
<feature type="domain" description="Methyltransferase" evidence="5">
    <location>
        <begin position="48"/>
        <end position="145"/>
    </location>
</feature>
<feature type="region of interest" description="Disordered" evidence="4">
    <location>
        <begin position="1"/>
        <end position="31"/>
    </location>
</feature>
<dbReference type="GO" id="GO:0008168">
    <property type="term" value="F:methyltransferase activity"/>
    <property type="evidence" value="ECO:0007669"/>
    <property type="project" value="UniProtKB-KW"/>
</dbReference>
<proteinExistence type="predicted"/>
<accession>A0A1C4VEC2</accession>
<evidence type="ECO:0000256" key="1">
    <source>
        <dbReference type="ARBA" id="ARBA00022603"/>
    </source>
</evidence>
<feature type="compositionally biased region" description="Polar residues" evidence="4">
    <location>
        <begin position="1"/>
        <end position="20"/>
    </location>
</feature>
<dbReference type="AlphaFoldDB" id="A0A1C4VEC2"/>
<dbReference type="InterPro" id="IPR029063">
    <property type="entry name" value="SAM-dependent_MTases_sf"/>
</dbReference>
<gene>
    <name evidence="6" type="ORF">GA0070561_1902</name>
</gene>
<dbReference type="Pfam" id="PF13649">
    <property type="entry name" value="Methyltransf_25"/>
    <property type="match status" value="1"/>
</dbReference>
<organism evidence="6 7">
    <name type="scientific">Micromonospora saelicesensis</name>
    <dbReference type="NCBI Taxonomy" id="285676"/>
    <lineage>
        <taxon>Bacteria</taxon>
        <taxon>Bacillati</taxon>
        <taxon>Actinomycetota</taxon>
        <taxon>Actinomycetes</taxon>
        <taxon>Micromonosporales</taxon>
        <taxon>Micromonosporaceae</taxon>
        <taxon>Micromonospora</taxon>
    </lineage>
</organism>
<protein>
    <submittedName>
        <fullName evidence="6">Methyltransferase domain-containing protein</fullName>
    </submittedName>
</protein>
<dbReference type="PANTHER" id="PTHR43464">
    <property type="entry name" value="METHYLTRANSFERASE"/>
    <property type="match status" value="1"/>
</dbReference>
<dbReference type="CDD" id="cd02440">
    <property type="entry name" value="AdoMet_MTases"/>
    <property type="match status" value="1"/>
</dbReference>
<dbReference type="Gene3D" id="3.40.50.150">
    <property type="entry name" value="Vaccinia Virus protein VP39"/>
    <property type="match status" value="1"/>
</dbReference>
<dbReference type="InterPro" id="IPR041698">
    <property type="entry name" value="Methyltransf_25"/>
</dbReference>
<keyword evidence="1 6" id="KW-0489">Methyltransferase</keyword>
<dbReference type="EMBL" id="FMCR01000001">
    <property type="protein sequence ID" value="SCE82069.1"/>
    <property type="molecule type" value="Genomic_DNA"/>
</dbReference>